<comment type="caution">
    <text evidence="3">The sequence shown here is derived from an EMBL/GenBank/DDBJ whole genome shotgun (WGS) entry which is preliminary data.</text>
</comment>
<keyword evidence="1" id="KW-0175">Coiled coil</keyword>
<proteinExistence type="predicted"/>
<evidence type="ECO:0000313" key="3">
    <source>
        <dbReference type="EMBL" id="CAF5134180.1"/>
    </source>
</evidence>
<feature type="non-terminal residue" evidence="3">
    <location>
        <position position="1"/>
    </location>
</feature>
<gene>
    <name evidence="2" type="ORF">QYT958_LOCUS44244</name>
    <name evidence="3" type="ORF">QYT958_LOCUS47101</name>
</gene>
<dbReference type="EMBL" id="CAJOBR010086898">
    <property type="protein sequence ID" value="CAF5134180.1"/>
    <property type="molecule type" value="Genomic_DNA"/>
</dbReference>
<name>A0A822FT09_9BILA</name>
<dbReference type="AlphaFoldDB" id="A0A822FT09"/>
<organism evidence="3 4">
    <name type="scientific">Rotaria socialis</name>
    <dbReference type="NCBI Taxonomy" id="392032"/>
    <lineage>
        <taxon>Eukaryota</taxon>
        <taxon>Metazoa</taxon>
        <taxon>Spiralia</taxon>
        <taxon>Gnathifera</taxon>
        <taxon>Rotifera</taxon>
        <taxon>Eurotatoria</taxon>
        <taxon>Bdelloidea</taxon>
        <taxon>Philodinida</taxon>
        <taxon>Philodinidae</taxon>
        <taxon>Rotaria</taxon>
    </lineage>
</organism>
<feature type="coiled-coil region" evidence="1">
    <location>
        <begin position="3"/>
        <end position="30"/>
    </location>
</feature>
<evidence type="ECO:0000313" key="2">
    <source>
        <dbReference type="EMBL" id="CAF5088977.1"/>
    </source>
</evidence>
<sequence>MQCDLLQEKIESLERNNARLIQRSAQQNLRSLAEHTGWVSTDNRFLLREEILL</sequence>
<accession>A0A822FT09</accession>
<evidence type="ECO:0000256" key="1">
    <source>
        <dbReference type="SAM" id="Coils"/>
    </source>
</evidence>
<protein>
    <submittedName>
        <fullName evidence="3">Uncharacterized protein</fullName>
    </submittedName>
</protein>
<evidence type="ECO:0000313" key="4">
    <source>
        <dbReference type="Proteomes" id="UP000663848"/>
    </source>
</evidence>
<reference evidence="3" key="1">
    <citation type="submission" date="2021-02" db="EMBL/GenBank/DDBJ databases">
        <authorList>
            <person name="Nowell W R."/>
        </authorList>
    </citation>
    <scope>NUCLEOTIDE SEQUENCE</scope>
</reference>
<dbReference type="Proteomes" id="UP000663848">
    <property type="component" value="Unassembled WGS sequence"/>
</dbReference>
<dbReference type="EMBL" id="CAJOBR010067571">
    <property type="protein sequence ID" value="CAF5088977.1"/>
    <property type="molecule type" value="Genomic_DNA"/>
</dbReference>